<dbReference type="GO" id="GO:0009085">
    <property type="term" value="P:lysine biosynthetic process"/>
    <property type="evidence" value="ECO:0007669"/>
    <property type="project" value="InterPro"/>
</dbReference>
<evidence type="ECO:0000256" key="7">
    <source>
        <dbReference type="ARBA" id="ARBA00022840"/>
    </source>
</evidence>
<keyword evidence="6 10" id="KW-0547">Nucleotide-binding</keyword>
<dbReference type="NCBIfam" id="TIGR00768">
    <property type="entry name" value="rimK_fam"/>
    <property type="match status" value="1"/>
</dbReference>
<dbReference type="InterPro" id="IPR011870">
    <property type="entry name" value="LysX_arch"/>
</dbReference>
<dbReference type="Pfam" id="PF08443">
    <property type="entry name" value="RimK"/>
    <property type="match status" value="1"/>
</dbReference>
<dbReference type="RefSeq" id="WP_419190553.1">
    <property type="nucleotide sequence ID" value="NZ_CP036434.1"/>
</dbReference>
<evidence type="ECO:0000259" key="11">
    <source>
        <dbReference type="PROSITE" id="PS50975"/>
    </source>
</evidence>
<dbReference type="GO" id="GO:0009432">
    <property type="term" value="P:SOS response"/>
    <property type="evidence" value="ECO:0007669"/>
    <property type="project" value="TreeGrafter"/>
</dbReference>
<evidence type="ECO:0000313" key="12">
    <source>
        <dbReference type="EMBL" id="QDV09197.1"/>
    </source>
</evidence>
<evidence type="ECO:0000256" key="1">
    <source>
        <dbReference type="ARBA" id="ARBA00001946"/>
    </source>
</evidence>
<evidence type="ECO:0000256" key="4">
    <source>
        <dbReference type="ARBA" id="ARBA00022605"/>
    </source>
</evidence>
<organism evidence="12 13">
    <name type="scientific">Saltatorellus ferox</name>
    <dbReference type="NCBI Taxonomy" id="2528018"/>
    <lineage>
        <taxon>Bacteria</taxon>
        <taxon>Pseudomonadati</taxon>
        <taxon>Planctomycetota</taxon>
        <taxon>Planctomycetia</taxon>
        <taxon>Planctomycetia incertae sedis</taxon>
        <taxon>Saltatorellus</taxon>
    </lineage>
</organism>
<dbReference type="SUPFAM" id="SSF56059">
    <property type="entry name" value="Glutathione synthetase ATP-binding domain-like"/>
    <property type="match status" value="1"/>
</dbReference>
<reference evidence="12 13" key="1">
    <citation type="submission" date="2019-02" db="EMBL/GenBank/DDBJ databases">
        <title>Deep-cultivation of Planctomycetes and their phenomic and genomic characterization uncovers novel biology.</title>
        <authorList>
            <person name="Wiegand S."/>
            <person name="Jogler M."/>
            <person name="Boedeker C."/>
            <person name="Pinto D."/>
            <person name="Vollmers J."/>
            <person name="Rivas-Marin E."/>
            <person name="Kohn T."/>
            <person name="Peeters S.H."/>
            <person name="Heuer A."/>
            <person name="Rast P."/>
            <person name="Oberbeckmann S."/>
            <person name="Bunk B."/>
            <person name="Jeske O."/>
            <person name="Meyerdierks A."/>
            <person name="Storesund J.E."/>
            <person name="Kallscheuer N."/>
            <person name="Luecker S."/>
            <person name="Lage O.M."/>
            <person name="Pohl T."/>
            <person name="Merkel B.J."/>
            <person name="Hornburger P."/>
            <person name="Mueller R.-W."/>
            <person name="Bruemmer F."/>
            <person name="Labrenz M."/>
            <person name="Spormann A.M."/>
            <person name="Op den Camp H."/>
            <person name="Overmann J."/>
            <person name="Amann R."/>
            <person name="Jetten M.S.M."/>
            <person name="Mascher T."/>
            <person name="Medema M.H."/>
            <person name="Devos D.P."/>
            <person name="Kaster A.-K."/>
            <person name="Ovreas L."/>
            <person name="Rohde M."/>
            <person name="Galperin M.Y."/>
            <person name="Jogler C."/>
        </authorList>
    </citation>
    <scope>NUCLEOTIDE SEQUENCE [LARGE SCALE GENOMIC DNA]</scope>
    <source>
        <strain evidence="12 13">Poly30</strain>
    </source>
</reference>
<dbReference type="EC" id="6.3.2.-" evidence="12"/>
<dbReference type="SUPFAM" id="SSF52440">
    <property type="entry name" value="PreATP-grasp domain"/>
    <property type="match status" value="1"/>
</dbReference>
<name>A0A518EYN2_9BACT</name>
<keyword evidence="13" id="KW-1185">Reference proteome</keyword>
<keyword evidence="7 10" id="KW-0067">ATP-binding</keyword>
<evidence type="ECO:0000256" key="3">
    <source>
        <dbReference type="ARBA" id="ARBA00022598"/>
    </source>
</evidence>
<evidence type="ECO:0000256" key="2">
    <source>
        <dbReference type="ARBA" id="ARBA00006239"/>
    </source>
</evidence>
<dbReference type="PROSITE" id="PS50975">
    <property type="entry name" value="ATP_GRASP"/>
    <property type="match status" value="1"/>
</dbReference>
<dbReference type="InterPro" id="IPR013815">
    <property type="entry name" value="ATP_grasp_subdomain_1"/>
</dbReference>
<dbReference type="InterPro" id="IPR016185">
    <property type="entry name" value="PreATP-grasp_dom_sf"/>
</dbReference>
<keyword evidence="3 12" id="KW-0436">Ligase</keyword>
<dbReference type="InterPro" id="IPR004666">
    <property type="entry name" value="Rp_bS6_RimK/Lys_biosynth_LsyX"/>
</dbReference>
<accession>A0A518EYN2</accession>
<evidence type="ECO:0000313" key="13">
    <source>
        <dbReference type="Proteomes" id="UP000320390"/>
    </source>
</evidence>
<keyword evidence="4" id="KW-0028">Amino-acid biosynthesis</keyword>
<evidence type="ECO:0000256" key="10">
    <source>
        <dbReference type="PROSITE-ProRule" id="PRU00409"/>
    </source>
</evidence>
<dbReference type="InterPro" id="IPR011761">
    <property type="entry name" value="ATP-grasp"/>
</dbReference>
<sequence length="292" mass="31092">MSNRAALAVVTSRLRVEEKLIFAALEARGAAFERVDDAALQLEAGHASESPWPVVWNRSLSFGRTLYATQILEQQGALCVNSAHVVGTCGDKAATSLAFAASGVPTPRTLVAFTVESALEACETLGYPCVLKPVVGSWGRLVARLDSTSAAEAVLEDRAVLGSWQHSVFYLQEYVEKPGRDARVFVVGDECIAAIWRHSEHWITNTARGGRVEAARTDGPLGEMAVRAARAVGGGILAVDLIEAADGLQVLEVNHSGEFRNSIAPTGVDIPGAMADWVLGRVAERVAQEVFA</sequence>
<evidence type="ECO:0000256" key="6">
    <source>
        <dbReference type="ARBA" id="ARBA00022741"/>
    </source>
</evidence>
<comment type="similarity">
    <text evidence="2">Belongs to the RimK family. LysX subfamily.</text>
</comment>
<dbReference type="AlphaFoldDB" id="A0A518EYN2"/>
<dbReference type="Gene3D" id="3.40.50.20">
    <property type="match status" value="1"/>
</dbReference>
<dbReference type="PANTHER" id="PTHR21621:SF0">
    <property type="entry name" value="BETA-CITRYLGLUTAMATE SYNTHASE B-RELATED"/>
    <property type="match status" value="1"/>
</dbReference>
<keyword evidence="8" id="KW-0460">Magnesium</keyword>
<proteinExistence type="inferred from homology"/>
<dbReference type="FunFam" id="3.30.1490.20:FF:000025">
    <property type="entry name" value="Alpha-aminoadipate--LysW ligase LysX protein"/>
    <property type="match status" value="1"/>
</dbReference>
<dbReference type="GO" id="GO:0005524">
    <property type="term" value="F:ATP binding"/>
    <property type="evidence" value="ECO:0007669"/>
    <property type="project" value="UniProtKB-UniRule"/>
</dbReference>
<evidence type="ECO:0000256" key="8">
    <source>
        <dbReference type="ARBA" id="ARBA00022842"/>
    </source>
</evidence>
<dbReference type="NCBIfam" id="TIGR02144">
    <property type="entry name" value="LysX_arch"/>
    <property type="match status" value="1"/>
</dbReference>
<dbReference type="Gene3D" id="3.30.1490.20">
    <property type="entry name" value="ATP-grasp fold, A domain"/>
    <property type="match status" value="1"/>
</dbReference>
<feature type="domain" description="ATP-grasp" evidence="11">
    <location>
        <begin position="96"/>
        <end position="279"/>
    </location>
</feature>
<dbReference type="Proteomes" id="UP000320390">
    <property type="component" value="Chromosome"/>
</dbReference>
<dbReference type="EMBL" id="CP036434">
    <property type="protein sequence ID" value="QDV09197.1"/>
    <property type="molecule type" value="Genomic_DNA"/>
</dbReference>
<comment type="pathway">
    <text evidence="9">Amino-acid biosynthesis.</text>
</comment>
<gene>
    <name evidence="12" type="primary">lysX</name>
    <name evidence="12" type="ORF">Poly30_47540</name>
</gene>
<dbReference type="GO" id="GO:0018169">
    <property type="term" value="F:ribosomal S6-glutamic acid ligase activity"/>
    <property type="evidence" value="ECO:0007669"/>
    <property type="project" value="TreeGrafter"/>
</dbReference>
<dbReference type="GO" id="GO:0046872">
    <property type="term" value="F:metal ion binding"/>
    <property type="evidence" value="ECO:0007669"/>
    <property type="project" value="UniProtKB-KW"/>
</dbReference>
<dbReference type="GO" id="GO:0005737">
    <property type="term" value="C:cytoplasm"/>
    <property type="evidence" value="ECO:0007669"/>
    <property type="project" value="TreeGrafter"/>
</dbReference>
<evidence type="ECO:0000256" key="9">
    <source>
        <dbReference type="ARBA" id="ARBA00029440"/>
    </source>
</evidence>
<protein>
    <submittedName>
        <fullName evidence="12">Alpha-aminoadipate--LysW ligase LysX</fullName>
        <ecNumber evidence="12">6.3.2.-</ecNumber>
    </submittedName>
</protein>
<dbReference type="PANTHER" id="PTHR21621">
    <property type="entry name" value="RIBOSOMAL PROTEIN S6 MODIFICATION PROTEIN"/>
    <property type="match status" value="1"/>
</dbReference>
<dbReference type="Gene3D" id="3.30.470.20">
    <property type="entry name" value="ATP-grasp fold, B domain"/>
    <property type="match status" value="1"/>
</dbReference>
<comment type="cofactor">
    <cofactor evidence="1">
        <name>Mg(2+)</name>
        <dbReference type="ChEBI" id="CHEBI:18420"/>
    </cofactor>
</comment>
<evidence type="ECO:0000256" key="5">
    <source>
        <dbReference type="ARBA" id="ARBA00022723"/>
    </source>
</evidence>
<keyword evidence="5" id="KW-0479">Metal-binding</keyword>
<dbReference type="InterPro" id="IPR054562">
    <property type="entry name" value="LysX/ArgX_preATP_grasp"/>
</dbReference>
<dbReference type="InterPro" id="IPR013651">
    <property type="entry name" value="ATP-grasp_RimK-type"/>
</dbReference>
<dbReference type="Pfam" id="PF22626">
    <property type="entry name" value="LysX_preATP_grasp"/>
    <property type="match status" value="1"/>
</dbReference>